<sequence>MSKFSFRRSEQKAFKHISHGLVPAATIAPRPAVPRTPPPRSPYPSPERSRSALSAAILSSSLIGQTVVIPPGRSRSFSESDCSEAQTTSAPYGRTTLYTRDTEPEFFSVRPPLPSPGCSEDDDDADVEREELSDEDCHVYQSLDRQGRSLTRDTEGLYARPVKLTGPVQSERAEETDDSAFDIVSPLHAEEDEVQQSAVTKTPSPKLKQSPVSSCHRTMPSPDVTEERLSVPGKRNKSSRRQRHGPSEASGAYREVLEVQKEMVRCLTEQNQALGADRRVLEQRCTEQSLQLQRSLERIQSLEQEVTRVPAPTEDKQTELLSRYQTRFRPLTKEESSKTLGLPPKGPAPPWLLDMKYLSPLLLAYEDHLSEKDALLQALQEDLQMFHVRVKEVVQENEKLLKERKQSGRASNKEWKQLQEQACLVLQENQVLIQQLEMQYSKAKDSHGRHLTEVSKLSKQLMLLEAEQQRLEAELGDSRRDLQSLRKEHVQACCRLENAVSWEEHHNLTTKLKFQLEADACRLRVELEELQQRVSCLQAEKKSLVLDKTNMAADIKALESSRCHLEQHLTPEI</sequence>
<evidence type="ECO:0008006" key="5">
    <source>
        <dbReference type="Google" id="ProtNLM"/>
    </source>
</evidence>
<feature type="compositionally biased region" description="Polar residues" evidence="2">
    <location>
        <begin position="75"/>
        <end position="90"/>
    </location>
</feature>
<feature type="region of interest" description="Disordered" evidence="2">
    <location>
        <begin position="192"/>
        <end position="253"/>
    </location>
</feature>
<evidence type="ECO:0000256" key="2">
    <source>
        <dbReference type="SAM" id="MobiDB-lite"/>
    </source>
</evidence>
<dbReference type="AlphaFoldDB" id="A0ABD0XA27"/>
<dbReference type="PANTHER" id="PTHR36170">
    <property type="entry name" value="CENTROSOMAL PROTEIN OF 89 KDA"/>
    <property type="match status" value="1"/>
</dbReference>
<feature type="coiled-coil region" evidence="1">
    <location>
        <begin position="426"/>
        <end position="488"/>
    </location>
</feature>
<gene>
    <name evidence="3" type="ORF">UPYG_G00164300</name>
</gene>
<dbReference type="InterPro" id="IPR033545">
    <property type="entry name" value="CEP89"/>
</dbReference>
<name>A0ABD0XA27_UMBPY</name>
<protein>
    <recommendedName>
        <fullName evidence="5">Centrosomal protein of 89 kDa</fullName>
    </recommendedName>
</protein>
<dbReference type="Proteomes" id="UP001557470">
    <property type="component" value="Unassembled WGS sequence"/>
</dbReference>
<feature type="region of interest" description="Disordered" evidence="2">
    <location>
        <begin position="17"/>
        <end position="51"/>
    </location>
</feature>
<dbReference type="PANTHER" id="PTHR36170:SF1">
    <property type="entry name" value="CENTROSOMAL PROTEIN OF 89 KDA"/>
    <property type="match status" value="1"/>
</dbReference>
<reference evidence="3 4" key="1">
    <citation type="submission" date="2024-06" db="EMBL/GenBank/DDBJ databases">
        <authorList>
            <person name="Pan Q."/>
            <person name="Wen M."/>
            <person name="Jouanno E."/>
            <person name="Zahm M."/>
            <person name="Klopp C."/>
            <person name="Cabau C."/>
            <person name="Louis A."/>
            <person name="Berthelot C."/>
            <person name="Parey E."/>
            <person name="Roest Crollius H."/>
            <person name="Montfort J."/>
            <person name="Robinson-Rechavi M."/>
            <person name="Bouchez O."/>
            <person name="Lampietro C."/>
            <person name="Lopez Roques C."/>
            <person name="Donnadieu C."/>
            <person name="Postlethwait J."/>
            <person name="Bobe J."/>
            <person name="Verreycken H."/>
            <person name="Guiguen Y."/>
        </authorList>
    </citation>
    <scope>NUCLEOTIDE SEQUENCE [LARGE SCALE GENOMIC DNA]</scope>
    <source>
        <strain evidence="3">Up_M1</strain>
        <tissue evidence="3">Testis</tissue>
    </source>
</reference>
<keyword evidence="1" id="KW-0175">Coiled coil</keyword>
<keyword evidence="4" id="KW-1185">Reference proteome</keyword>
<evidence type="ECO:0000313" key="3">
    <source>
        <dbReference type="EMBL" id="KAL0977982.1"/>
    </source>
</evidence>
<accession>A0ABD0XA27</accession>
<evidence type="ECO:0000313" key="4">
    <source>
        <dbReference type="Proteomes" id="UP001557470"/>
    </source>
</evidence>
<comment type="caution">
    <text evidence="3">The sequence shown here is derived from an EMBL/GenBank/DDBJ whole genome shotgun (WGS) entry which is preliminary data.</text>
</comment>
<organism evidence="3 4">
    <name type="scientific">Umbra pygmaea</name>
    <name type="common">Eastern mudminnow</name>
    <dbReference type="NCBI Taxonomy" id="75934"/>
    <lineage>
        <taxon>Eukaryota</taxon>
        <taxon>Metazoa</taxon>
        <taxon>Chordata</taxon>
        <taxon>Craniata</taxon>
        <taxon>Vertebrata</taxon>
        <taxon>Euteleostomi</taxon>
        <taxon>Actinopterygii</taxon>
        <taxon>Neopterygii</taxon>
        <taxon>Teleostei</taxon>
        <taxon>Protacanthopterygii</taxon>
        <taxon>Esociformes</taxon>
        <taxon>Umbridae</taxon>
        <taxon>Umbra</taxon>
    </lineage>
</organism>
<feature type="compositionally biased region" description="Basic residues" evidence="2">
    <location>
        <begin position="234"/>
        <end position="244"/>
    </location>
</feature>
<proteinExistence type="predicted"/>
<feature type="compositionally biased region" description="Acidic residues" evidence="2">
    <location>
        <begin position="119"/>
        <end position="133"/>
    </location>
</feature>
<feature type="compositionally biased region" description="Pro residues" evidence="2">
    <location>
        <begin position="31"/>
        <end position="45"/>
    </location>
</feature>
<evidence type="ECO:0000256" key="1">
    <source>
        <dbReference type="SAM" id="Coils"/>
    </source>
</evidence>
<feature type="region of interest" description="Disordered" evidence="2">
    <location>
        <begin position="73"/>
        <end position="133"/>
    </location>
</feature>
<dbReference type="EMBL" id="JAGEUA010000005">
    <property type="protein sequence ID" value="KAL0977982.1"/>
    <property type="molecule type" value="Genomic_DNA"/>
</dbReference>